<dbReference type="EMBL" id="QOQW01000028">
    <property type="protein sequence ID" value="RCK78065.1"/>
    <property type="molecule type" value="Genomic_DNA"/>
</dbReference>
<evidence type="ECO:0000256" key="1">
    <source>
        <dbReference type="SAM" id="MobiDB-lite"/>
    </source>
</evidence>
<name>A0A367ZIY0_9BACT</name>
<dbReference type="AlphaFoldDB" id="A0A367ZIY0"/>
<dbReference type="PANTHER" id="PTHR42720:SF1">
    <property type="entry name" value="GLYCEROL 3-PHOSPHATE OXIDASE"/>
    <property type="match status" value="1"/>
</dbReference>
<proteinExistence type="predicted"/>
<accession>A0A367ZIY0</accession>
<gene>
    <name evidence="3" type="ORF">OZSIB_1841</name>
</gene>
<reference evidence="3 4" key="1">
    <citation type="submission" date="2018-05" db="EMBL/GenBank/DDBJ databases">
        <title>A metagenomic window into the 2 km-deep terrestrial subsurface aquifer revealed taxonomically and functionally diverse microbial community comprising novel uncultured bacterial lineages.</title>
        <authorList>
            <person name="Kadnikov V.V."/>
            <person name="Mardanov A.V."/>
            <person name="Beletsky A.V."/>
            <person name="Banks D."/>
            <person name="Pimenov N.V."/>
            <person name="Frank Y.A."/>
            <person name="Karnachuk O.V."/>
            <person name="Ravin N.V."/>
        </authorList>
    </citation>
    <scope>NUCLEOTIDE SEQUENCE [LARGE SCALE GENOMIC DNA]</scope>
    <source>
        <strain evidence="3">BY5</strain>
    </source>
</reference>
<dbReference type="InterPro" id="IPR052745">
    <property type="entry name" value="G3P_Oxidase/Oxidoreductase"/>
</dbReference>
<dbReference type="Pfam" id="PF04324">
    <property type="entry name" value="Fer2_BFD"/>
    <property type="match status" value="1"/>
</dbReference>
<feature type="domain" description="BFD-like [2Fe-2S]-binding" evidence="2">
    <location>
        <begin position="3"/>
        <end position="54"/>
    </location>
</feature>
<sequence length="115" mass="12942">MKIVCRCQDVTEEEVVAAIRQGATTIDEIKRLVRAGMGPCQGRTCRRLVSQIISRELKKPMAEIYPPTFRPPNRPVPFALVMAEYERQAAEDRKKAEKSARPDKAAKPAKEGKHP</sequence>
<dbReference type="PANTHER" id="PTHR42720">
    <property type="entry name" value="GLYCEROL-3-PHOSPHATE DEHYDROGENASE"/>
    <property type="match status" value="1"/>
</dbReference>
<organism evidence="3 4">
    <name type="scientific">Candidatus Ozemobacter sibiricus</name>
    <dbReference type="NCBI Taxonomy" id="2268124"/>
    <lineage>
        <taxon>Bacteria</taxon>
        <taxon>Candidatus Ozemobacteria</taxon>
        <taxon>Candidatus Ozemobacterales</taxon>
        <taxon>Candidatus Ozemobacteraceae</taxon>
        <taxon>Candidatus Ozemobacter</taxon>
    </lineage>
</organism>
<evidence type="ECO:0000313" key="4">
    <source>
        <dbReference type="Proteomes" id="UP000252355"/>
    </source>
</evidence>
<evidence type="ECO:0000313" key="3">
    <source>
        <dbReference type="EMBL" id="RCK78065.1"/>
    </source>
</evidence>
<feature type="region of interest" description="Disordered" evidence="1">
    <location>
        <begin position="89"/>
        <end position="115"/>
    </location>
</feature>
<dbReference type="Proteomes" id="UP000252355">
    <property type="component" value="Unassembled WGS sequence"/>
</dbReference>
<dbReference type="Gene3D" id="1.10.10.1100">
    <property type="entry name" value="BFD-like [2Fe-2S]-binding domain"/>
    <property type="match status" value="1"/>
</dbReference>
<dbReference type="InterPro" id="IPR007419">
    <property type="entry name" value="BFD-like_2Fe2S-bd_dom"/>
</dbReference>
<dbReference type="InterPro" id="IPR041854">
    <property type="entry name" value="BFD-like_2Fe2S-bd_dom_sf"/>
</dbReference>
<comment type="caution">
    <text evidence="3">The sequence shown here is derived from an EMBL/GenBank/DDBJ whole genome shotgun (WGS) entry which is preliminary data.</text>
</comment>
<protein>
    <recommendedName>
        <fullName evidence="2">BFD-like [2Fe-2S]-binding domain-containing protein</fullName>
    </recommendedName>
</protein>
<dbReference type="CDD" id="cd19946">
    <property type="entry name" value="GlpA-like_Fer2_BFD-like"/>
    <property type="match status" value="1"/>
</dbReference>
<evidence type="ECO:0000259" key="2">
    <source>
        <dbReference type="Pfam" id="PF04324"/>
    </source>
</evidence>